<reference evidence="1" key="1">
    <citation type="submission" date="2019-07" db="EMBL/GenBank/DDBJ databases">
        <authorList>
            <consortium name="GenomeTrakr network: Whole genome sequencing for foodborne pathogen traceback"/>
        </authorList>
    </citation>
    <scope>NUCLEOTIDE SEQUENCE [LARGE SCALE GENOMIC DNA]</scope>
    <source>
        <strain evidence="1">FDA00014297</strain>
    </source>
</reference>
<sequence>MGVAIAKNIKQNGKTFEEFLIKYTRKLFLESAEFIHLSDSQQNQVYAEIVKAAGRPSPKINQMAKNYTRGVRVLIFISLAM</sequence>
<accession>A0A5Y2QS81</accession>
<comment type="caution">
    <text evidence="1">The sequence shown here is derived from an EMBL/GenBank/DDBJ whole genome shotgun (WGS) entry which is preliminary data.</text>
</comment>
<dbReference type="Proteomes" id="UP000839641">
    <property type="component" value="Unassembled WGS sequence"/>
</dbReference>
<protein>
    <submittedName>
        <fullName evidence="1">Uncharacterized protein</fullName>
    </submittedName>
</protein>
<organism evidence="1">
    <name type="scientific">Salmonella enterica subsp. arizonae</name>
    <dbReference type="NCBI Taxonomy" id="59203"/>
    <lineage>
        <taxon>Bacteria</taxon>
        <taxon>Pseudomonadati</taxon>
        <taxon>Pseudomonadota</taxon>
        <taxon>Gammaproteobacteria</taxon>
        <taxon>Enterobacterales</taxon>
        <taxon>Enterobacteriaceae</taxon>
        <taxon>Salmonella</taxon>
    </lineage>
</organism>
<proteinExistence type="predicted"/>
<evidence type="ECO:0000313" key="1">
    <source>
        <dbReference type="EMBL" id="ECF4924901.1"/>
    </source>
</evidence>
<gene>
    <name evidence="1" type="ORF">FLP03_22505</name>
</gene>
<dbReference type="AlphaFoldDB" id="A0A5Y2QS81"/>
<name>A0A5Y2QS81_SALER</name>
<dbReference type="EMBL" id="AAILJL010000037">
    <property type="protein sequence ID" value="ECF4924901.1"/>
    <property type="molecule type" value="Genomic_DNA"/>
</dbReference>